<dbReference type="REBASE" id="391618">
    <property type="entry name" value="GpaHPS7ORF3895P"/>
</dbReference>
<dbReference type="EC" id="3.1.21.-" evidence="1"/>
<dbReference type="Proteomes" id="UP001148834">
    <property type="component" value="Unassembled WGS sequence"/>
</dbReference>
<evidence type="ECO:0000313" key="2">
    <source>
        <dbReference type="EMBL" id="WGE10870.1"/>
    </source>
</evidence>
<dbReference type="RefSeq" id="WP_021111011.1">
    <property type="nucleotide sequence ID" value="NZ_CP049089.1"/>
</dbReference>
<reference evidence="1" key="1">
    <citation type="submission" date="2022-09" db="EMBL/GenBank/DDBJ databases">
        <title>Molecular characterization of Glaesserella parasuis strains circulating in commercial swine farms using whole-genome sequencing.</title>
        <authorList>
            <person name="Mugabi R."/>
            <person name="Clavijo M."/>
            <person name="Li G."/>
        </authorList>
    </citation>
    <scope>NUCLEOTIDE SEQUENCE</scope>
    <source>
        <strain evidence="1">0435-53</strain>
    </source>
</reference>
<dbReference type="Pfam" id="PF09521">
    <property type="entry name" value="RE_NgoPII"/>
    <property type="match status" value="1"/>
</dbReference>
<reference evidence="2" key="2">
    <citation type="submission" date="2023-04" db="EMBL/GenBank/DDBJ databases">
        <title>Molecular characterization of the Integrative and Conjugative elements harboring multidrug-resistance gene from Glaesserella (Haemophilus) parasuis.</title>
        <authorList>
            <person name="Che Y."/>
            <person name="Zhou L."/>
        </authorList>
    </citation>
    <scope>NUCLEOTIDE SEQUENCE</scope>
    <source>
        <strain evidence="2">Z44</strain>
    </source>
</reference>
<dbReference type="GO" id="GO:0009036">
    <property type="term" value="F:type II site-specific deoxyribonuclease activity"/>
    <property type="evidence" value="ECO:0007669"/>
    <property type="project" value="InterPro"/>
</dbReference>
<dbReference type="EMBL" id="JAODIR010000013">
    <property type="protein sequence ID" value="MDD2167765.1"/>
    <property type="molecule type" value="Genomic_DNA"/>
</dbReference>
<gene>
    <name evidence="1" type="ORF">N5925_03905</name>
    <name evidence="2" type="ORF">QBL01_04645</name>
</gene>
<dbReference type="EMBL" id="CP121769">
    <property type="protein sequence ID" value="WGE10870.1"/>
    <property type="molecule type" value="Genomic_DNA"/>
</dbReference>
<dbReference type="InterPro" id="IPR019046">
    <property type="entry name" value="Restrct_endonuc_II_NgoPII"/>
</dbReference>
<organism evidence="1 3">
    <name type="scientific">Glaesserella parasuis</name>
    <name type="common">Haemophilus parasuis</name>
    <dbReference type="NCBI Taxonomy" id="738"/>
    <lineage>
        <taxon>Bacteria</taxon>
        <taxon>Pseudomonadati</taxon>
        <taxon>Pseudomonadota</taxon>
        <taxon>Gammaproteobacteria</taxon>
        <taxon>Pasteurellales</taxon>
        <taxon>Pasteurellaceae</taxon>
        <taxon>Glaesserella</taxon>
    </lineage>
</organism>
<keyword evidence="1" id="KW-0540">Nuclease</keyword>
<dbReference type="AlphaFoldDB" id="A0A6G6HUH0"/>
<keyword evidence="1" id="KW-0378">Hydrolase</keyword>
<accession>A0A6G6HUH0</accession>
<dbReference type="REBASE" id="391627">
    <property type="entry name" value="Gpa170504ORF8545P"/>
</dbReference>
<evidence type="ECO:0000313" key="3">
    <source>
        <dbReference type="Proteomes" id="UP001148834"/>
    </source>
</evidence>
<dbReference type="REBASE" id="707399">
    <property type="entry name" value="GpaZ44ORF4650P"/>
</dbReference>
<evidence type="ECO:0000313" key="1">
    <source>
        <dbReference type="EMBL" id="MDD2167765.1"/>
    </source>
</evidence>
<protein>
    <submittedName>
        <fullName evidence="1">NgoPII family restriction endonuclease</fullName>
        <ecNumber evidence="1">3.1.21.-</ecNumber>
    </submittedName>
</protein>
<dbReference type="Proteomes" id="UP001222296">
    <property type="component" value="Chromosome"/>
</dbReference>
<keyword evidence="1" id="KW-0255">Endonuclease</keyword>
<dbReference type="GO" id="GO:0009307">
    <property type="term" value="P:DNA restriction-modification system"/>
    <property type="evidence" value="ECO:0007669"/>
    <property type="project" value="InterPro"/>
</dbReference>
<name>A0A6G6HUH0_GLAPU</name>
<dbReference type="GO" id="GO:0003677">
    <property type="term" value="F:DNA binding"/>
    <property type="evidence" value="ECO:0007669"/>
    <property type="project" value="InterPro"/>
</dbReference>
<proteinExistence type="predicted"/>
<sequence length="277" mass="31792">MNIINAIINLVNNPITHLTDEYQGRNRANLAGKALEEFAKDLFAGSFHLNGHERETELRKIFSYTGNANNPPDAMLKDGDAIEVKKIESDNASLALNSSHPKHKLYASSTLISDACREAENWIEKDIIYLVGVVKSNELKHLCFVYGADYCANDDVYLRAKNDIKNSIENGSTLDLSNTNEIGRVNNVDPLEITYLRIRGMWHIENPWKVFSYVYQRDKKNRFSFMAIINENKWKSFDNTNELLSIQNERLKITDIEIKDPNNPMKLKNAKLVTYYI</sequence>